<dbReference type="InterPro" id="IPR015875">
    <property type="entry name" value="IMP_DH/GMP_Rdtase_CS"/>
</dbReference>
<dbReference type="InterPro" id="IPR000644">
    <property type="entry name" value="CBS_dom"/>
</dbReference>
<comment type="similarity">
    <text evidence="2 13 19">Belongs to the IMPDH/GMPR family.</text>
</comment>
<dbReference type="AlphaFoldDB" id="M9RID3"/>
<dbReference type="PROSITE" id="PS00487">
    <property type="entry name" value="IMP_DH_GMP_RED"/>
    <property type="match status" value="1"/>
</dbReference>
<proteinExistence type="inferred from homology"/>
<dbReference type="InterPro" id="IPR046342">
    <property type="entry name" value="CBS_dom_sf"/>
</dbReference>
<name>M9RID3_9RHOB</name>
<evidence type="ECO:0000256" key="17">
    <source>
        <dbReference type="PIRSR" id="PIRSR000130-4"/>
    </source>
</evidence>
<evidence type="ECO:0000256" key="8">
    <source>
        <dbReference type="ARBA" id="ARBA00022958"/>
    </source>
</evidence>
<feature type="binding site" evidence="13">
    <location>
        <position position="490"/>
    </location>
    <ligand>
        <name>K(+)</name>
        <dbReference type="ChEBI" id="CHEBI:29103"/>
        <note>ligand shared between two tetrameric partners</note>
    </ligand>
</feature>
<evidence type="ECO:0000256" key="3">
    <source>
        <dbReference type="ARBA" id="ARBA00011881"/>
    </source>
</evidence>
<evidence type="ECO:0000259" key="21">
    <source>
        <dbReference type="PROSITE" id="PS51371"/>
    </source>
</evidence>
<evidence type="ECO:0000256" key="11">
    <source>
        <dbReference type="ARBA" id="ARBA00023122"/>
    </source>
</evidence>
<comment type="caution">
    <text evidence="13">Lacks conserved residue(s) required for the propagation of feature annotation.</text>
</comment>
<evidence type="ECO:0000313" key="23">
    <source>
        <dbReference type="Proteomes" id="UP000004688"/>
    </source>
</evidence>
<dbReference type="InterPro" id="IPR005990">
    <property type="entry name" value="IMP_DH"/>
</dbReference>
<evidence type="ECO:0000256" key="16">
    <source>
        <dbReference type="PIRSR" id="PIRSR000130-3"/>
    </source>
</evidence>
<feature type="binding site" evidence="13 15">
    <location>
        <position position="434"/>
    </location>
    <ligand>
        <name>IMP</name>
        <dbReference type="ChEBI" id="CHEBI:58053"/>
    </ligand>
</feature>
<gene>
    <name evidence="13 22" type="primary">guaB</name>
    <name evidence="22" type="ORF">OA238_c13560</name>
</gene>
<feature type="binding site" evidence="13 15">
    <location>
        <begin position="404"/>
        <end position="408"/>
    </location>
    <ligand>
        <name>IMP</name>
        <dbReference type="ChEBI" id="CHEBI:58053"/>
    </ligand>
</feature>
<protein>
    <recommendedName>
        <fullName evidence="13 20">Inosine-5'-monophosphate dehydrogenase</fullName>
        <shortName evidence="13">IMP dehydrogenase</shortName>
        <shortName evidence="13">IMPD</shortName>
        <shortName evidence="13">IMPDH</shortName>
        <ecNumber evidence="13 20">1.1.1.205</ecNumber>
    </recommendedName>
</protein>
<comment type="activity regulation">
    <text evidence="13">Mycophenolic acid (MPA) is a non-competitive inhibitor that prevents formation of the closed enzyme conformation by binding to the same site as the amobile flap. In contrast, mizoribine monophosphate (MZP) is a competitive inhibitor that induces the closed conformation. MPA is a potent inhibitor of mammalian IMPDHs but a poor inhibitor of the bacterial enzymes. MZP is a more potent inhibitor of bacterial IMPDH.</text>
</comment>
<dbReference type="CDD" id="cd04601">
    <property type="entry name" value="CBS_pair_IMPDH"/>
    <property type="match status" value="1"/>
</dbReference>
<keyword evidence="23" id="KW-1185">Reference proteome</keyword>
<dbReference type="GO" id="GO:0003938">
    <property type="term" value="F:IMP dehydrogenase activity"/>
    <property type="evidence" value="ECO:0007669"/>
    <property type="project" value="UniProtKB-UniRule"/>
</dbReference>
<keyword evidence="10 13" id="KW-0520">NAD</keyword>
<evidence type="ECO:0000256" key="12">
    <source>
        <dbReference type="ARBA" id="ARBA00048028"/>
    </source>
</evidence>
<reference evidence="22 23" key="1">
    <citation type="journal article" date="2013" name="PLoS ONE">
        <title>Poles Apart: Arctic and Antarctic Octadecabacter strains Share High Genome Plasticity and a New Type of Xanthorhodopsin.</title>
        <authorList>
            <person name="Vollmers J."/>
            <person name="Voget S."/>
            <person name="Dietrich S."/>
            <person name="Gollnow K."/>
            <person name="Smits M."/>
            <person name="Meyer K."/>
            <person name="Brinkhoff T."/>
            <person name="Simon M."/>
            <person name="Daniel R."/>
        </authorList>
    </citation>
    <scope>NUCLEOTIDE SEQUENCE [LARGE SCALE GENOMIC DNA]</scope>
    <source>
        <strain evidence="22 23">238</strain>
    </source>
</reference>
<dbReference type="SUPFAM" id="SSF54631">
    <property type="entry name" value="CBS-domain pair"/>
    <property type="match status" value="1"/>
</dbReference>
<comment type="catalytic activity">
    <reaction evidence="12 13 20">
        <text>IMP + NAD(+) + H2O = XMP + NADH + H(+)</text>
        <dbReference type="Rhea" id="RHEA:11708"/>
        <dbReference type="ChEBI" id="CHEBI:15377"/>
        <dbReference type="ChEBI" id="CHEBI:15378"/>
        <dbReference type="ChEBI" id="CHEBI:57464"/>
        <dbReference type="ChEBI" id="CHEBI:57540"/>
        <dbReference type="ChEBI" id="CHEBI:57945"/>
        <dbReference type="ChEBI" id="CHEBI:58053"/>
        <dbReference type="EC" id="1.1.1.205"/>
    </reaction>
</comment>
<dbReference type="Pfam" id="PF00571">
    <property type="entry name" value="CBS"/>
    <property type="match status" value="2"/>
</dbReference>
<dbReference type="NCBIfam" id="TIGR01302">
    <property type="entry name" value="IMP_dehydrog"/>
    <property type="match status" value="1"/>
</dbReference>
<evidence type="ECO:0000256" key="19">
    <source>
        <dbReference type="RuleBase" id="RU003927"/>
    </source>
</evidence>
<feature type="binding site" description="in other chain" evidence="13 17">
    <location>
        <position position="321"/>
    </location>
    <ligand>
        <name>K(+)</name>
        <dbReference type="ChEBI" id="CHEBI:29103"/>
        <note>ligand shared between two tetrameric partners</note>
    </ligand>
</feature>
<feature type="domain" description="CBS" evidence="21">
    <location>
        <begin position="175"/>
        <end position="232"/>
    </location>
</feature>
<evidence type="ECO:0000256" key="20">
    <source>
        <dbReference type="RuleBase" id="RU003928"/>
    </source>
</evidence>
<dbReference type="GO" id="GO:0000166">
    <property type="term" value="F:nucleotide binding"/>
    <property type="evidence" value="ECO:0007669"/>
    <property type="project" value="UniProtKB-UniRule"/>
</dbReference>
<dbReference type="UniPathway" id="UPA00601">
    <property type="reaction ID" value="UER00295"/>
</dbReference>
<dbReference type="CDD" id="cd00381">
    <property type="entry name" value="IMPDH"/>
    <property type="match status" value="1"/>
</dbReference>
<dbReference type="KEGG" id="oar:OA238_c13560"/>
<evidence type="ECO:0000313" key="22">
    <source>
        <dbReference type="EMBL" id="AGI71513.1"/>
    </source>
</evidence>
<dbReference type="Gene3D" id="3.20.20.70">
    <property type="entry name" value="Aldolase class I"/>
    <property type="match status" value="1"/>
</dbReference>
<feature type="binding site" evidence="13 15">
    <location>
        <begin position="380"/>
        <end position="381"/>
    </location>
    <ligand>
        <name>IMP</name>
        <dbReference type="ChEBI" id="CHEBI:58053"/>
    </ligand>
</feature>
<keyword evidence="8 13" id="KW-0630">Potassium</keyword>
<dbReference type="eggNOG" id="COG0517">
    <property type="taxonomic scope" value="Bacteria"/>
</dbReference>
<dbReference type="GO" id="GO:0046872">
    <property type="term" value="F:metal ion binding"/>
    <property type="evidence" value="ECO:0007669"/>
    <property type="project" value="UniProtKB-UniRule"/>
</dbReference>
<keyword evidence="5" id="KW-0677">Repeat</keyword>
<dbReference type="EMBL" id="CP003742">
    <property type="protein sequence ID" value="AGI71513.1"/>
    <property type="molecule type" value="Genomic_DNA"/>
</dbReference>
<dbReference type="FunFam" id="3.20.20.70:FF:000003">
    <property type="entry name" value="GMP reductase"/>
    <property type="match status" value="1"/>
</dbReference>
<keyword evidence="11 18" id="KW-0129">CBS domain</keyword>
<feature type="binding site" evidence="13 15">
    <location>
        <position position="324"/>
    </location>
    <ligand>
        <name>IMP</name>
        <dbReference type="ChEBI" id="CHEBI:58053"/>
    </ligand>
</feature>
<dbReference type="PROSITE" id="PS51371">
    <property type="entry name" value="CBS"/>
    <property type="match status" value="2"/>
</dbReference>
<keyword evidence="7 13" id="KW-0658">Purine biosynthesis</keyword>
<evidence type="ECO:0000256" key="6">
    <source>
        <dbReference type="ARBA" id="ARBA00022749"/>
    </source>
</evidence>
<feature type="binding site" evidence="13">
    <location>
        <position position="488"/>
    </location>
    <ligand>
        <name>K(+)</name>
        <dbReference type="ChEBI" id="CHEBI:29103"/>
        <note>ligand shared between two tetrameric partners</note>
    </ligand>
</feature>
<keyword evidence="6 13" id="KW-0332">GMP biosynthesis</keyword>
<evidence type="ECO:0000256" key="13">
    <source>
        <dbReference type="HAMAP-Rule" id="MF_01964"/>
    </source>
</evidence>
<feature type="binding site" evidence="13 15">
    <location>
        <begin position="357"/>
        <end position="359"/>
    </location>
    <ligand>
        <name>IMP</name>
        <dbReference type="ChEBI" id="CHEBI:58053"/>
    </ligand>
</feature>
<evidence type="ECO:0000256" key="15">
    <source>
        <dbReference type="PIRSR" id="PIRSR000130-2"/>
    </source>
</evidence>
<dbReference type="Pfam" id="PF00478">
    <property type="entry name" value="IMPDH"/>
    <property type="match status" value="1"/>
</dbReference>
<accession>M9RID3</accession>
<dbReference type="GO" id="GO:0006183">
    <property type="term" value="P:GTP biosynthetic process"/>
    <property type="evidence" value="ECO:0007669"/>
    <property type="project" value="TreeGrafter"/>
</dbReference>
<feature type="active site" description="Thioimidate intermediate" evidence="13 14">
    <location>
        <position position="326"/>
    </location>
</feature>
<dbReference type="eggNOG" id="COG0516">
    <property type="taxonomic scope" value="Bacteria"/>
</dbReference>
<comment type="cofactor">
    <cofactor evidence="1 13">
        <name>K(+)</name>
        <dbReference type="ChEBI" id="CHEBI:29103"/>
    </cofactor>
</comment>
<feature type="domain" description="CBS" evidence="21">
    <location>
        <begin position="115"/>
        <end position="171"/>
    </location>
</feature>
<evidence type="ECO:0000256" key="14">
    <source>
        <dbReference type="PIRSR" id="PIRSR000130-1"/>
    </source>
</evidence>
<feature type="binding site" evidence="16">
    <location>
        <begin position="269"/>
        <end position="271"/>
    </location>
    <ligand>
        <name>NAD(+)</name>
        <dbReference type="ChEBI" id="CHEBI:57540"/>
    </ligand>
</feature>
<evidence type="ECO:0000256" key="18">
    <source>
        <dbReference type="PROSITE-ProRule" id="PRU00703"/>
    </source>
</evidence>
<dbReference type="STRING" id="391616.OA238_c13560"/>
<dbReference type="GO" id="GO:0006177">
    <property type="term" value="P:GMP biosynthetic process"/>
    <property type="evidence" value="ECO:0007669"/>
    <property type="project" value="UniProtKB-UniRule"/>
</dbReference>
<dbReference type="PANTHER" id="PTHR11911:SF111">
    <property type="entry name" value="INOSINE-5'-MONOPHOSPHATE DEHYDROGENASE"/>
    <property type="match status" value="1"/>
</dbReference>
<evidence type="ECO:0000256" key="10">
    <source>
        <dbReference type="ARBA" id="ARBA00023027"/>
    </source>
</evidence>
<dbReference type="SMART" id="SM00116">
    <property type="entry name" value="CBS"/>
    <property type="match status" value="2"/>
</dbReference>
<evidence type="ECO:0000256" key="1">
    <source>
        <dbReference type="ARBA" id="ARBA00001958"/>
    </source>
</evidence>
<feature type="active site" description="Proton acceptor" evidence="13 14">
    <location>
        <position position="420"/>
    </location>
</feature>
<keyword evidence="4 13" id="KW-0479">Metal-binding</keyword>
<dbReference type="InterPro" id="IPR013785">
    <property type="entry name" value="Aldolase_TIM"/>
</dbReference>
<dbReference type="SMART" id="SM01240">
    <property type="entry name" value="IMPDH"/>
    <property type="match status" value="1"/>
</dbReference>
<dbReference type="InterPro" id="IPR001093">
    <property type="entry name" value="IMP_DH_GMPRt"/>
</dbReference>
<dbReference type="PIRSF" id="PIRSF000130">
    <property type="entry name" value="IMPDH"/>
    <property type="match status" value="1"/>
</dbReference>
<feature type="binding site" description="in other chain" evidence="13 17">
    <location>
        <position position="323"/>
    </location>
    <ligand>
        <name>K(+)</name>
        <dbReference type="ChEBI" id="CHEBI:29103"/>
        <note>ligand shared between two tetrameric partners</note>
    </ligand>
</feature>
<feature type="binding site" evidence="13">
    <location>
        <position position="489"/>
    </location>
    <ligand>
        <name>K(+)</name>
        <dbReference type="ChEBI" id="CHEBI:29103"/>
        <note>ligand shared between two tetrameric partners</note>
    </ligand>
</feature>
<keyword evidence="9 13" id="KW-0560">Oxidoreductase</keyword>
<feature type="binding site" evidence="13 16">
    <location>
        <begin position="319"/>
        <end position="321"/>
    </location>
    <ligand>
        <name>NAD(+)</name>
        <dbReference type="ChEBI" id="CHEBI:57540"/>
    </ligand>
</feature>
<evidence type="ECO:0000256" key="2">
    <source>
        <dbReference type="ARBA" id="ARBA00005502"/>
    </source>
</evidence>
<comment type="pathway">
    <text evidence="13 20">Purine metabolism; XMP biosynthesis via de novo pathway; XMP from IMP: step 1/1.</text>
</comment>
<sequence>MTLSLHVNPCERTMPNDAMLRRDAMEIREAFTFDDVLLVPGASSVLPSTADTRTRVTQTIRLNIPLLSSAMDTVTEARMAIAMAQAGGMGVIHKNLTVDEQAREVRRVKRFESGIVYNPVTLRPDQTLADAKALIERYNFTGFPVVDEKGRVMGIVTNRDMRFATSDDQPVSTMMTSNDLAIMREPADRDDAISMMKSKRLEKLLVTDSNGVLTGLLTLKDTEQAVLNPTACKDDLGRLRVAAATSVGDSGFERTEALIDSGVDIVVIDTAHGHSAGVIEAVKRAKALGGGIQIIAGNVATGDATRALIDAGADAVKVGIGPGSICTTRMVAGVGVPQLTAIMDCAKAAGDVPIIADGGIKFSGDFAKAIAAGASCAMVGSMIAGTDESPGEVILYQGRSFKSYRGMGSLGAMASGSADRYFQKDAASDKLVPEGIEGQVAYKGSAAAVVHQMVGGLRAAMGYTGCATVPEMRNNCTFVKITGAGLRESHVHDVQITRESPNYRMG</sequence>
<evidence type="ECO:0000256" key="9">
    <source>
        <dbReference type="ARBA" id="ARBA00023002"/>
    </source>
</evidence>
<comment type="function">
    <text evidence="13">Catalyzes the conversion of inosine 5'-phosphate (IMP) to xanthosine 5'-phosphate (XMP), the first committed and rate-limiting step in the de novo synthesis of guanine nucleotides, and therefore plays an important role in the regulation of cell growth.</text>
</comment>
<evidence type="ECO:0000256" key="4">
    <source>
        <dbReference type="ARBA" id="ARBA00022723"/>
    </source>
</evidence>
<feature type="binding site" evidence="13">
    <location>
        <position position="269"/>
    </location>
    <ligand>
        <name>NAD(+)</name>
        <dbReference type="ChEBI" id="CHEBI:57540"/>
    </ligand>
</feature>
<dbReference type="SUPFAM" id="SSF51412">
    <property type="entry name" value="Inosine monophosphate dehydrogenase (IMPDH)"/>
    <property type="match status" value="1"/>
</dbReference>
<evidence type="ECO:0000256" key="5">
    <source>
        <dbReference type="ARBA" id="ARBA00022737"/>
    </source>
</evidence>
<dbReference type="HAMAP" id="MF_01964">
    <property type="entry name" value="IMPDH"/>
    <property type="match status" value="1"/>
</dbReference>
<dbReference type="PANTHER" id="PTHR11911">
    <property type="entry name" value="INOSINE-5-MONOPHOSPHATE DEHYDROGENASE RELATED"/>
    <property type="match status" value="1"/>
</dbReference>
<feature type="binding site" description="in other chain" evidence="13 17">
    <location>
        <position position="326"/>
    </location>
    <ligand>
        <name>K(+)</name>
        <dbReference type="ChEBI" id="CHEBI:29103"/>
        <note>ligand shared between two tetrameric partners</note>
    </ligand>
</feature>
<dbReference type="HOGENOM" id="CLU_022552_2_1_5"/>
<dbReference type="Proteomes" id="UP000004688">
    <property type="component" value="Chromosome"/>
</dbReference>
<comment type="subunit">
    <text evidence="3 13">Homotetramer.</text>
</comment>
<evidence type="ECO:0000256" key="7">
    <source>
        <dbReference type="ARBA" id="ARBA00022755"/>
    </source>
</evidence>
<organism evidence="22 23">
    <name type="scientific">Octadecabacter arcticus 238</name>
    <dbReference type="NCBI Taxonomy" id="391616"/>
    <lineage>
        <taxon>Bacteria</taxon>
        <taxon>Pseudomonadati</taxon>
        <taxon>Pseudomonadota</taxon>
        <taxon>Alphaproteobacteria</taxon>
        <taxon>Rhodobacterales</taxon>
        <taxon>Roseobacteraceae</taxon>
        <taxon>Octadecabacter</taxon>
    </lineage>
</organism>
<dbReference type="EC" id="1.1.1.205" evidence="13 20"/>